<dbReference type="PANTHER" id="PTHR39624">
    <property type="entry name" value="PROTEIN INVOLVED IN RIMO-MEDIATED BETA-METHYLTHIOLATION OF RIBOSOMAL PROTEIN S12 YCAO"/>
    <property type="match status" value="1"/>
</dbReference>
<gene>
    <name evidence="1" type="ORF">FAZ15_02270</name>
</gene>
<dbReference type="InterPro" id="IPR003718">
    <property type="entry name" value="OsmC/Ohr_fam"/>
</dbReference>
<evidence type="ECO:0000313" key="2">
    <source>
        <dbReference type="Proteomes" id="UP000306808"/>
    </source>
</evidence>
<organism evidence="1 2">
    <name type="scientific">Sphingobacterium olei</name>
    <dbReference type="NCBI Taxonomy" id="2571155"/>
    <lineage>
        <taxon>Bacteria</taxon>
        <taxon>Pseudomonadati</taxon>
        <taxon>Bacteroidota</taxon>
        <taxon>Sphingobacteriia</taxon>
        <taxon>Sphingobacteriales</taxon>
        <taxon>Sphingobacteriaceae</taxon>
        <taxon>Sphingobacterium</taxon>
    </lineage>
</organism>
<dbReference type="AlphaFoldDB" id="A0A4U0P6P9"/>
<proteinExistence type="predicted"/>
<dbReference type="Proteomes" id="UP000306808">
    <property type="component" value="Unassembled WGS sequence"/>
</dbReference>
<dbReference type="SUPFAM" id="SSF82784">
    <property type="entry name" value="OsmC-like"/>
    <property type="match status" value="1"/>
</dbReference>
<evidence type="ECO:0000313" key="1">
    <source>
        <dbReference type="EMBL" id="TJZ63141.1"/>
    </source>
</evidence>
<sequence>MTKEVSVIIGKEKYTTEINFDKHTIIADEPEELGGQDKGFSPTPLLLSSLGTCKAMTMRMYADRKNWPLDKVEVRLSSEVKKSEQQQTTYIRCHITLSGDLTPEQKQRIYKIADKCPIHSILTNPITIESNMI</sequence>
<comment type="caution">
    <text evidence="1">The sequence shown here is derived from an EMBL/GenBank/DDBJ whole genome shotgun (WGS) entry which is preliminary data.</text>
</comment>
<name>A0A4U0P6P9_9SPHI</name>
<protein>
    <submittedName>
        <fullName evidence="1">OsmC family protein</fullName>
    </submittedName>
</protein>
<accession>A0A4U0P6P9</accession>
<dbReference type="RefSeq" id="WP_136899687.1">
    <property type="nucleotide sequence ID" value="NZ_SUME01000001.1"/>
</dbReference>
<dbReference type="InterPro" id="IPR036102">
    <property type="entry name" value="OsmC/Ohrsf"/>
</dbReference>
<keyword evidence="2" id="KW-1185">Reference proteome</keyword>
<reference evidence="1 2" key="1">
    <citation type="submission" date="2019-04" db="EMBL/GenBank/DDBJ databases">
        <title>Sphingobacterium olei sp. nov., isolated from oil-contaminated soil.</title>
        <authorList>
            <person name="Liu B."/>
        </authorList>
    </citation>
    <scope>NUCLEOTIDE SEQUENCE [LARGE SCALE GENOMIC DNA]</scope>
    <source>
        <strain evidence="1 2">HAL-9</strain>
    </source>
</reference>
<dbReference type="InterPro" id="IPR015946">
    <property type="entry name" value="KH_dom-like_a/b"/>
</dbReference>
<dbReference type="PANTHER" id="PTHR39624:SF2">
    <property type="entry name" value="OSMC-LIKE PROTEIN"/>
    <property type="match status" value="1"/>
</dbReference>
<dbReference type="Gene3D" id="3.30.300.20">
    <property type="match status" value="1"/>
</dbReference>
<dbReference type="OrthoDB" id="9791538at2"/>
<dbReference type="Pfam" id="PF02566">
    <property type="entry name" value="OsmC"/>
    <property type="match status" value="1"/>
</dbReference>
<dbReference type="EMBL" id="SUME01000001">
    <property type="protein sequence ID" value="TJZ63141.1"/>
    <property type="molecule type" value="Genomic_DNA"/>
</dbReference>